<dbReference type="SUPFAM" id="SSF49464">
    <property type="entry name" value="Carboxypeptidase regulatory domain-like"/>
    <property type="match status" value="1"/>
</dbReference>
<dbReference type="RefSeq" id="WP_130539187.1">
    <property type="nucleotide sequence ID" value="NZ_CP042431.1"/>
</dbReference>
<evidence type="ECO:0000313" key="4">
    <source>
        <dbReference type="Proteomes" id="UP000293874"/>
    </source>
</evidence>
<feature type="chain" id="PRO_5020982640" evidence="1">
    <location>
        <begin position="23"/>
        <end position="1075"/>
    </location>
</feature>
<organism evidence="3 4">
    <name type="scientific">Pseudobacter ginsenosidimutans</name>
    <dbReference type="NCBI Taxonomy" id="661488"/>
    <lineage>
        <taxon>Bacteria</taxon>
        <taxon>Pseudomonadati</taxon>
        <taxon>Bacteroidota</taxon>
        <taxon>Chitinophagia</taxon>
        <taxon>Chitinophagales</taxon>
        <taxon>Chitinophagaceae</taxon>
        <taxon>Pseudobacter</taxon>
    </lineage>
</organism>
<name>A0A4Q7MZN0_9BACT</name>
<dbReference type="InterPro" id="IPR008969">
    <property type="entry name" value="CarboxyPept-like_regulatory"/>
</dbReference>
<dbReference type="AlphaFoldDB" id="A0A4Q7MZN0"/>
<feature type="domain" description="TonB-dependent receptor plug" evidence="2">
    <location>
        <begin position="221"/>
        <end position="340"/>
    </location>
</feature>
<sequence>MNLLTQGSSLLMLLFVYTGAFAQTNTWPDTSQMINVKKQIRFEELMDRIRAQTNFDPIYPRVPDDTLYFETDKISIGYAIRKVCGRFSLEVEFMPPIYMQFSRIRRKPGTIILEGRVVTESGEPLPGASVQNLTTKTVIITRNDGLFSLRSVGKSTKFMVSCVGYSPKFFTPASSEHRTIVLTREYTVMNSISNKASARSTYNNKPGDWRAVKGTQLPRTYNVLQGIKGLMPGLQVSNSSGFPNSTPDIRFHGDVRMSNEPGKSNLSKNDPLVLLNGIPLPAGVLPIGRNTSAAGDPTLIHEGNGPNMLSLFNIEDIAEIIVLRDAAAIAAYGPRAANGAILINTRIANGAEDPQVTFKYAMGRHRTSKNPNMLNIEQYRWLRETYLANGGPLTDSFKAPELKLWDPYRNINWSEEILGNTGQSQNLYISVSGGDSIQRVSAGIGYYEQQSVLPVKFPLTRITQYLTGIFTPNKRLTLNISFNAATSRDELPFNNPMALIRLAPNAPYPFSGKQLVFEENNLPFINPYGAFKNTYIAKASSAQLSSSLEYIVSPNLNFQLTAGTHQTILNERNQYPIAAQPNLIDSAYFEKSITEYNSAIIEPQLHFHKRYAPGHFLFNNRTGITLQSKSVHWSEFQSPRFPSDTSMRNYFTNQQGSTGKGSGRQQITGLYNRSHINLNNSHAFSLSGRLDKSRINGYGKPLFSWSMGYDLFFAQKGKEKPRMIRGGNLRFSIGKVAADGAQNYGYVNRRDSSGRIESPDRATNISKQTTLMSQLGVQVNVLDWLSVAGTYFHNITSYRLHTSKPLGNDSALSTDHSASVRNNGIELELQAEIMESSRKYWNARFLITIPSNRLLYFTDIKKSYFGETASEGQAISGILGYAVSGMNPGTNEYIYVDVNGDGNISLPDDAAVISISQPKWFASLINNFKLNDFSVDLVIEARSQQLLNPSFYSFDNNMPGRFPPSGFSNHSLELMEPWLVKFFGSGSSAVKMLNTAKQSSIMYGKASYINLSTLKLSYRIPVHKIPKMILTSATVYCEIQNAYAISKYKFADPLVAGPNAMPSLRSIIFGIQITP</sequence>
<keyword evidence="1" id="KW-0732">Signal</keyword>
<evidence type="ECO:0000313" key="3">
    <source>
        <dbReference type="EMBL" id="RZS74740.1"/>
    </source>
</evidence>
<keyword evidence="3" id="KW-0675">Receptor</keyword>
<dbReference type="SUPFAM" id="SSF56935">
    <property type="entry name" value="Porins"/>
    <property type="match status" value="1"/>
</dbReference>
<dbReference type="InterPro" id="IPR012910">
    <property type="entry name" value="Plug_dom"/>
</dbReference>
<evidence type="ECO:0000259" key="2">
    <source>
        <dbReference type="Pfam" id="PF07715"/>
    </source>
</evidence>
<protein>
    <submittedName>
        <fullName evidence="3">TonB-dependent SusC/RagA subfamily outer membrane receptor</fullName>
    </submittedName>
</protein>
<dbReference type="Proteomes" id="UP000293874">
    <property type="component" value="Unassembled WGS sequence"/>
</dbReference>
<keyword evidence="4" id="KW-1185">Reference proteome</keyword>
<dbReference type="Gene3D" id="2.170.130.10">
    <property type="entry name" value="TonB-dependent receptor, plug domain"/>
    <property type="match status" value="1"/>
</dbReference>
<dbReference type="InterPro" id="IPR037066">
    <property type="entry name" value="Plug_dom_sf"/>
</dbReference>
<feature type="signal peptide" evidence="1">
    <location>
        <begin position="1"/>
        <end position="22"/>
    </location>
</feature>
<gene>
    <name evidence="3" type="ORF">EV199_0591</name>
</gene>
<evidence type="ECO:0000256" key="1">
    <source>
        <dbReference type="SAM" id="SignalP"/>
    </source>
</evidence>
<reference evidence="3 4" key="1">
    <citation type="submission" date="2019-02" db="EMBL/GenBank/DDBJ databases">
        <title>Genomic Encyclopedia of Type Strains, Phase IV (KMG-IV): sequencing the most valuable type-strain genomes for metagenomic binning, comparative biology and taxonomic classification.</title>
        <authorList>
            <person name="Goeker M."/>
        </authorList>
    </citation>
    <scope>NUCLEOTIDE SEQUENCE [LARGE SCALE GENOMIC DNA]</scope>
    <source>
        <strain evidence="3 4">DSM 18116</strain>
    </source>
</reference>
<dbReference type="OrthoDB" id="825812at2"/>
<dbReference type="Pfam" id="PF07715">
    <property type="entry name" value="Plug"/>
    <property type="match status" value="1"/>
</dbReference>
<dbReference type="EMBL" id="SGXA01000001">
    <property type="protein sequence ID" value="RZS74740.1"/>
    <property type="molecule type" value="Genomic_DNA"/>
</dbReference>
<comment type="caution">
    <text evidence="3">The sequence shown here is derived from an EMBL/GenBank/DDBJ whole genome shotgun (WGS) entry which is preliminary data.</text>
</comment>
<accession>A0A4Q7MZN0</accession>
<proteinExistence type="predicted"/>